<dbReference type="AlphaFoldDB" id="A0A6A5HLL9"/>
<dbReference type="SUPFAM" id="SSF53092">
    <property type="entry name" value="Creatinase/prolidase N-terminal domain"/>
    <property type="match status" value="1"/>
</dbReference>
<dbReference type="FunFam" id="3.90.230.10:FF:000009">
    <property type="entry name" value="xaa-Pro aminopeptidase 2"/>
    <property type="match status" value="1"/>
</dbReference>
<feature type="domain" description="Creatinase N-terminal" evidence="5">
    <location>
        <begin position="19"/>
        <end position="148"/>
    </location>
</feature>
<dbReference type="Proteomes" id="UP000483820">
    <property type="component" value="Chromosome I"/>
</dbReference>
<dbReference type="Pfam" id="PF16189">
    <property type="entry name" value="Creatinase_N_2"/>
    <property type="match status" value="1"/>
</dbReference>
<dbReference type="Pfam" id="PF16188">
    <property type="entry name" value="Peptidase_M24_C"/>
    <property type="match status" value="1"/>
</dbReference>
<dbReference type="Gene3D" id="3.40.350.10">
    <property type="entry name" value="Creatinase/prolidase N-terminal domain"/>
    <property type="match status" value="2"/>
</dbReference>
<dbReference type="GO" id="GO:0005737">
    <property type="term" value="C:cytoplasm"/>
    <property type="evidence" value="ECO:0007669"/>
    <property type="project" value="UniProtKB-ARBA"/>
</dbReference>
<evidence type="ECO:0000259" key="4">
    <source>
        <dbReference type="Pfam" id="PF00557"/>
    </source>
</evidence>
<evidence type="ECO:0000256" key="3">
    <source>
        <dbReference type="ARBA" id="ARBA00022801"/>
    </source>
</evidence>
<name>A0A6A5HLL9_CAERE</name>
<proteinExistence type="inferred from homology"/>
<reference evidence="7 8" key="1">
    <citation type="submission" date="2019-12" db="EMBL/GenBank/DDBJ databases">
        <title>Chromosome-level assembly of the Caenorhabditis remanei genome.</title>
        <authorList>
            <person name="Teterina A.A."/>
            <person name="Willis J.H."/>
            <person name="Phillips P.C."/>
        </authorList>
    </citation>
    <scope>NUCLEOTIDE SEQUENCE [LARGE SCALE GENOMIC DNA]</scope>
    <source>
        <strain evidence="7 8">PX506</strain>
        <tissue evidence="7">Whole organism</tissue>
    </source>
</reference>
<dbReference type="InterPro" id="IPR000994">
    <property type="entry name" value="Pept_M24"/>
</dbReference>
<keyword evidence="2" id="KW-0479">Metal-binding</keyword>
<dbReference type="InterPro" id="IPR050422">
    <property type="entry name" value="X-Pro_aminopeptidase_P"/>
</dbReference>
<dbReference type="InterPro" id="IPR032416">
    <property type="entry name" value="Peptidase_M24_C"/>
</dbReference>
<dbReference type="Gene3D" id="3.90.230.10">
    <property type="entry name" value="Creatinase/methionine aminopeptidase superfamily"/>
    <property type="match status" value="1"/>
</dbReference>
<evidence type="ECO:0000256" key="1">
    <source>
        <dbReference type="ARBA" id="ARBA00008766"/>
    </source>
</evidence>
<evidence type="ECO:0000256" key="2">
    <source>
        <dbReference type="ARBA" id="ARBA00022723"/>
    </source>
</evidence>
<comment type="caution">
    <text evidence="7">The sequence shown here is derived from an EMBL/GenBank/DDBJ whole genome shotgun (WGS) entry which is preliminary data.</text>
</comment>
<keyword evidence="3" id="KW-0378">Hydrolase</keyword>
<dbReference type="GO" id="GO:0070006">
    <property type="term" value="F:metalloaminopeptidase activity"/>
    <property type="evidence" value="ECO:0007669"/>
    <property type="project" value="InterPro"/>
</dbReference>
<dbReference type="InterPro" id="IPR033740">
    <property type="entry name" value="Pept_M24B"/>
</dbReference>
<evidence type="ECO:0000313" key="8">
    <source>
        <dbReference type="Proteomes" id="UP000483820"/>
    </source>
</evidence>
<feature type="domain" description="Peptidase M24 C-terminal" evidence="6">
    <location>
        <begin position="553"/>
        <end position="617"/>
    </location>
</feature>
<dbReference type="InterPro" id="IPR000587">
    <property type="entry name" value="Creatinase_N"/>
</dbReference>
<organism evidence="7 8">
    <name type="scientific">Caenorhabditis remanei</name>
    <name type="common">Caenorhabditis vulgaris</name>
    <dbReference type="NCBI Taxonomy" id="31234"/>
    <lineage>
        <taxon>Eukaryota</taxon>
        <taxon>Metazoa</taxon>
        <taxon>Ecdysozoa</taxon>
        <taxon>Nematoda</taxon>
        <taxon>Chromadorea</taxon>
        <taxon>Rhabditida</taxon>
        <taxon>Rhabditina</taxon>
        <taxon>Rhabditomorpha</taxon>
        <taxon>Rhabditoidea</taxon>
        <taxon>Rhabditidae</taxon>
        <taxon>Peloderinae</taxon>
        <taxon>Caenorhabditis</taxon>
    </lineage>
</organism>
<dbReference type="InterPro" id="IPR036005">
    <property type="entry name" value="Creatinase/aminopeptidase-like"/>
</dbReference>
<dbReference type="PANTHER" id="PTHR43763">
    <property type="entry name" value="XAA-PRO AMINOPEPTIDASE 1"/>
    <property type="match status" value="1"/>
</dbReference>
<evidence type="ECO:0000259" key="5">
    <source>
        <dbReference type="Pfam" id="PF01321"/>
    </source>
</evidence>
<dbReference type="Pfam" id="PF01321">
    <property type="entry name" value="Creatinase_N"/>
    <property type="match status" value="1"/>
</dbReference>
<dbReference type="GeneID" id="9803241"/>
<feature type="domain" description="Peptidase M24" evidence="4">
    <location>
        <begin position="325"/>
        <end position="540"/>
    </location>
</feature>
<evidence type="ECO:0000259" key="6">
    <source>
        <dbReference type="Pfam" id="PF16188"/>
    </source>
</evidence>
<dbReference type="InterPro" id="IPR029149">
    <property type="entry name" value="Creatin/AminoP/Spt16_N"/>
</dbReference>
<dbReference type="EMBL" id="WUAV01000001">
    <property type="protein sequence ID" value="KAF1768445.1"/>
    <property type="molecule type" value="Genomic_DNA"/>
</dbReference>
<accession>A0A6A5HLL9</accession>
<comment type="similarity">
    <text evidence="1">Belongs to the peptidase M24B family.</text>
</comment>
<sequence>MSAAVEKLSKLRQLFSSERVLALTANKPLSAYLLPSTDAHHSEYLADYDFRVKFLSGFSGSNAYVVVTNKDALLWTDGRYFTQAANQLDSAHWTLMKQGIPESVTVVDWLVKEMERGSVVGFDPTLATFDLGSKTVKRLKAAGLIPVSIPGNLVDTFWTDRPKLAGHPVVVLDKAVAGKTTAQKVDELREKMKTKKAAAAVFTLLDDVMWLLNIRGSDIPFNPLAYSYLFIGMREIHLFIDGEKLNNESREHLHESSVSIHEYAEVYTWIADWLKTKQEAGEPHMAYLTPETNYAIGSIFGEENSMIDVSLAQVAKATKNHREMEGMRVSHLRDSAALVEFLCWLEKELVSGKTYSETQLAEKIDHLRSLQEKYVTLSFDTISAAGDHAALPHYKPEGENGKREASNTSVYLVDSGAHYQDGTTDVTRTVWFTSPPKEFITHNTLVLKGHINLATAKFPDGIYGSRLDTLTRDALWRVGLDFEHGTGHGVGHYLNVHEGPIGIGHRSVPSGGELHASQVLTIEPGFYLKDKYGIRIENCYETVPVQVASGATNFLGFEPLTLVPIQTSIIDKSLLSGAEINWLNNYHARVLKEVGEFLQRAGKAEEYQWLSKACARI</sequence>
<dbReference type="KEGG" id="crq:GCK72_000257"/>
<dbReference type="PANTHER" id="PTHR43763:SF6">
    <property type="entry name" value="XAA-PRO AMINOPEPTIDASE 1"/>
    <property type="match status" value="1"/>
</dbReference>
<dbReference type="CTD" id="9803241"/>
<dbReference type="CDD" id="cd01085">
    <property type="entry name" value="APP"/>
    <property type="match status" value="1"/>
</dbReference>
<gene>
    <name evidence="7" type="ORF">GCK72_000257</name>
</gene>
<dbReference type="SUPFAM" id="SSF55920">
    <property type="entry name" value="Creatinase/aminopeptidase"/>
    <property type="match status" value="1"/>
</dbReference>
<protein>
    <submittedName>
        <fullName evidence="7">Uncharacterized protein</fullName>
    </submittedName>
</protein>
<dbReference type="GO" id="GO:0046872">
    <property type="term" value="F:metal ion binding"/>
    <property type="evidence" value="ECO:0007669"/>
    <property type="project" value="UniProtKB-KW"/>
</dbReference>
<evidence type="ECO:0000313" key="7">
    <source>
        <dbReference type="EMBL" id="KAF1768445.1"/>
    </source>
</evidence>
<dbReference type="Pfam" id="PF00557">
    <property type="entry name" value="Peptidase_M24"/>
    <property type="match status" value="1"/>
</dbReference>
<dbReference type="RefSeq" id="XP_053591012.1">
    <property type="nucleotide sequence ID" value="XM_053722367.1"/>
</dbReference>